<keyword evidence="2" id="KW-0805">Transcription regulation</keyword>
<gene>
    <name evidence="6" type="ORF">PQU95_00940</name>
</gene>
<dbReference type="Pfam" id="PF00126">
    <property type="entry name" value="HTH_1"/>
    <property type="match status" value="1"/>
</dbReference>
<dbReference type="Proteomes" id="UP001219956">
    <property type="component" value="Unassembled WGS sequence"/>
</dbReference>
<dbReference type="PANTHER" id="PTHR30537">
    <property type="entry name" value="HTH-TYPE TRANSCRIPTIONAL REGULATOR"/>
    <property type="match status" value="1"/>
</dbReference>
<dbReference type="PANTHER" id="PTHR30537:SF31">
    <property type="entry name" value="TRANSCRIPTIONAL REGULATOR, LYSR FAMILY"/>
    <property type="match status" value="1"/>
</dbReference>
<evidence type="ECO:0000256" key="4">
    <source>
        <dbReference type="ARBA" id="ARBA00023163"/>
    </source>
</evidence>
<evidence type="ECO:0000256" key="2">
    <source>
        <dbReference type="ARBA" id="ARBA00023015"/>
    </source>
</evidence>
<name>A0ABT5IT87_9NEIS</name>
<evidence type="ECO:0000313" key="7">
    <source>
        <dbReference type="Proteomes" id="UP001219956"/>
    </source>
</evidence>
<feature type="domain" description="HTH lysR-type" evidence="5">
    <location>
        <begin position="1"/>
        <end position="59"/>
    </location>
</feature>
<keyword evidence="4" id="KW-0804">Transcription</keyword>
<sequence>MQDLNDLLFFAKVVEHGGFNAASRQLGVPKSRLSRRVAELEARIGVRLLQRTTRRLALTDVGAQYYRHCQAMLAEAEAAEETIARHTAEPRGLVRVSCPELLAKTLLAPLLPAFMARHPQVRIVLEVTGRRVDLINDGIDVALRVRQRLDDSASIVARPLAQSESALVASPALIAAQGWPQHPAALTAWPALVMSRPDGRGEWPLLDEVGQLTRLDIAEPRLMTDDLLVLREAAIAGSGLALLPLMVCHDALADGRLQRVLPGYRTPDGILHAAFTGRRHLIPAVRCFIDFLVEALPPQLARCEGHGLPLPG</sequence>
<comment type="caution">
    <text evidence="6">The sequence shown here is derived from an EMBL/GenBank/DDBJ whole genome shotgun (WGS) entry which is preliminary data.</text>
</comment>
<dbReference type="EMBL" id="JAQQLF010000001">
    <property type="protein sequence ID" value="MDC7715786.1"/>
    <property type="molecule type" value="Genomic_DNA"/>
</dbReference>
<dbReference type="InterPro" id="IPR036390">
    <property type="entry name" value="WH_DNA-bd_sf"/>
</dbReference>
<dbReference type="InterPro" id="IPR005119">
    <property type="entry name" value="LysR_subst-bd"/>
</dbReference>
<dbReference type="SUPFAM" id="SSF53850">
    <property type="entry name" value="Periplasmic binding protein-like II"/>
    <property type="match status" value="1"/>
</dbReference>
<dbReference type="RefSeq" id="WP_272750269.1">
    <property type="nucleotide sequence ID" value="NZ_JAQQLF010000001.1"/>
</dbReference>
<keyword evidence="3" id="KW-0238">DNA-binding</keyword>
<proteinExistence type="inferred from homology"/>
<evidence type="ECO:0000259" key="5">
    <source>
        <dbReference type="PROSITE" id="PS50931"/>
    </source>
</evidence>
<reference evidence="6 7" key="1">
    <citation type="submission" date="2023-01" db="EMBL/GenBank/DDBJ databases">
        <title>Novel species of the genus Vogesella isolated from rivers.</title>
        <authorList>
            <person name="Lu H."/>
        </authorList>
    </citation>
    <scope>NUCLEOTIDE SEQUENCE [LARGE SCALE GENOMIC DNA]</scope>
    <source>
        <strain evidence="6 7">DC21W</strain>
    </source>
</reference>
<dbReference type="Pfam" id="PF03466">
    <property type="entry name" value="LysR_substrate"/>
    <property type="match status" value="1"/>
</dbReference>
<dbReference type="Gene3D" id="1.10.10.10">
    <property type="entry name" value="Winged helix-like DNA-binding domain superfamily/Winged helix DNA-binding domain"/>
    <property type="match status" value="1"/>
</dbReference>
<evidence type="ECO:0000256" key="3">
    <source>
        <dbReference type="ARBA" id="ARBA00023125"/>
    </source>
</evidence>
<dbReference type="PROSITE" id="PS50931">
    <property type="entry name" value="HTH_LYSR"/>
    <property type="match status" value="1"/>
</dbReference>
<organism evidence="6 7">
    <name type="scientific">Vogesella aquatica</name>
    <dbReference type="NCBI Taxonomy" id="2984206"/>
    <lineage>
        <taxon>Bacteria</taxon>
        <taxon>Pseudomonadati</taxon>
        <taxon>Pseudomonadota</taxon>
        <taxon>Betaproteobacteria</taxon>
        <taxon>Neisseriales</taxon>
        <taxon>Chromobacteriaceae</taxon>
        <taxon>Vogesella</taxon>
    </lineage>
</organism>
<keyword evidence="7" id="KW-1185">Reference proteome</keyword>
<dbReference type="InterPro" id="IPR036388">
    <property type="entry name" value="WH-like_DNA-bd_sf"/>
</dbReference>
<dbReference type="InterPro" id="IPR058163">
    <property type="entry name" value="LysR-type_TF_proteobact-type"/>
</dbReference>
<evidence type="ECO:0000313" key="6">
    <source>
        <dbReference type="EMBL" id="MDC7715786.1"/>
    </source>
</evidence>
<dbReference type="InterPro" id="IPR000847">
    <property type="entry name" value="LysR_HTH_N"/>
</dbReference>
<dbReference type="SUPFAM" id="SSF46785">
    <property type="entry name" value="Winged helix' DNA-binding domain"/>
    <property type="match status" value="1"/>
</dbReference>
<evidence type="ECO:0000256" key="1">
    <source>
        <dbReference type="ARBA" id="ARBA00009437"/>
    </source>
</evidence>
<comment type="similarity">
    <text evidence="1">Belongs to the LysR transcriptional regulatory family.</text>
</comment>
<dbReference type="Gene3D" id="3.40.190.290">
    <property type="match status" value="1"/>
</dbReference>
<accession>A0ABT5IT87</accession>
<protein>
    <submittedName>
        <fullName evidence="6">LysR substrate-binding domain-containing protein</fullName>
    </submittedName>
</protein>